<gene>
    <name evidence="2" type="ORF">Tci_876826</name>
</gene>
<dbReference type="EMBL" id="BKCJ011214486">
    <property type="protein sequence ID" value="GFD04857.1"/>
    <property type="molecule type" value="Genomic_DNA"/>
</dbReference>
<proteinExistence type="predicted"/>
<accession>A0A699T3R3</accession>
<dbReference type="AlphaFoldDB" id="A0A699T3R3"/>
<keyword evidence="1" id="KW-0472">Membrane</keyword>
<keyword evidence="1" id="KW-1133">Transmembrane helix</keyword>
<feature type="transmembrane region" description="Helical" evidence="1">
    <location>
        <begin position="43"/>
        <end position="64"/>
    </location>
</feature>
<feature type="non-terminal residue" evidence="2">
    <location>
        <position position="1"/>
    </location>
</feature>
<organism evidence="2">
    <name type="scientific">Tanacetum cinerariifolium</name>
    <name type="common">Dalmatian daisy</name>
    <name type="synonym">Chrysanthemum cinerariifolium</name>
    <dbReference type="NCBI Taxonomy" id="118510"/>
    <lineage>
        <taxon>Eukaryota</taxon>
        <taxon>Viridiplantae</taxon>
        <taxon>Streptophyta</taxon>
        <taxon>Embryophyta</taxon>
        <taxon>Tracheophyta</taxon>
        <taxon>Spermatophyta</taxon>
        <taxon>Magnoliopsida</taxon>
        <taxon>eudicotyledons</taxon>
        <taxon>Gunneridae</taxon>
        <taxon>Pentapetalae</taxon>
        <taxon>asterids</taxon>
        <taxon>campanulids</taxon>
        <taxon>Asterales</taxon>
        <taxon>Asteraceae</taxon>
        <taxon>Asteroideae</taxon>
        <taxon>Anthemideae</taxon>
        <taxon>Anthemidinae</taxon>
        <taxon>Tanacetum</taxon>
    </lineage>
</organism>
<sequence length="119" mass="12766">SRQTNTPNNSTAVAVEYGRGVAAVVGVEWQRRWVVVRKWWSRWVAVVTWVVVAAAVAGVGIRWWGRRVRGGGLVDRIDRKVRKLFGFAGKSPPEKFSSGGSVVAGDDGRLAGVAGGGGY</sequence>
<protein>
    <submittedName>
        <fullName evidence="2">Uncharacterized protein</fullName>
    </submittedName>
</protein>
<keyword evidence="1" id="KW-0812">Transmembrane</keyword>
<comment type="caution">
    <text evidence="2">The sequence shown here is derived from an EMBL/GenBank/DDBJ whole genome shotgun (WGS) entry which is preliminary data.</text>
</comment>
<evidence type="ECO:0000313" key="2">
    <source>
        <dbReference type="EMBL" id="GFD04857.1"/>
    </source>
</evidence>
<evidence type="ECO:0000256" key="1">
    <source>
        <dbReference type="SAM" id="Phobius"/>
    </source>
</evidence>
<reference evidence="2" key="1">
    <citation type="journal article" date="2019" name="Sci. Rep.">
        <title>Draft genome of Tanacetum cinerariifolium, the natural source of mosquito coil.</title>
        <authorList>
            <person name="Yamashiro T."/>
            <person name="Shiraishi A."/>
            <person name="Satake H."/>
            <person name="Nakayama K."/>
        </authorList>
    </citation>
    <scope>NUCLEOTIDE SEQUENCE</scope>
</reference>
<name>A0A699T3R3_TANCI</name>